<protein>
    <submittedName>
        <fullName evidence="2">Uncharacterized protein</fullName>
    </submittedName>
</protein>
<keyword evidence="3" id="KW-1185">Reference proteome</keyword>
<dbReference type="STRING" id="503106.A0A218YYR7"/>
<dbReference type="OrthoDB" id="5428259at2759"/>
<feature type="region of interest" description="Disordered" evidence="1">
    <location>
        <begin position="319"/>
        <end position="344"/>
    </location>
</feature>
<feature type="compositionally biased region" description="Gly residues" evidence="1">
    <location>
        <begin position="546"/>
        <end position="560"/>
    </location>
</feature>
<gene>
    <name evidence="2" type="ORF">B2J93_6348</name>
</gene>
<dbReference type="InParanoid" id="A0A218YYR7"/>
<feature type="region of interest" description="Disordered" evidence="1">
    <location>
        <begin position="435"/>
        <end position="460"/>
    </location>
</feature>
<feature type="compositionally biased region" description="Basic residues" evidence="1">
    <location>
        <begin position="104"/>
        <end position="113"/>
    </location>
</feature>
<evidence type="ECO:0000313" key="3">
    <source>
        <dbReference type="Proteomes" id="UP000242519"/>
    </source>
</evidence>
<organism evidence="2 3">
    <name type="scientific">Diplocarpon coronariae</name>
    <dbReference type="NCBI Taxonomy" id="2795749"/>
    <lineage>
        <taxon>Eukaryota</taxon>
        <taxon>Fungi</taxon>
        <taxon>Dikarya</taxon>
        <taxon>Ascomycota</taxon>
        <taxon>Pezizomycotina</taxon>
        <taxon>Leotiomycetes</taxon>
        <taxon>Helotiales</taxon>
        <taxon>Drepanopezizaceae</taxon>
        <taxon>Diplocarpon</taxon>
    </lineage>
</organism>
<feature type="region of interest" description="Disordered" evidence="1">
    <location>
        <begin position="84"/>
        <end position="131"/>
    </location>
</feature>
<name>A0A218YYR7_9HELO</name>
<feature type="region of interest" description="Disordered" evidence="1">
    <location>
        <begin position="277"/>
        <end position="307"/>
    </location>
</feature>
<evidence type="ECO:0000313" key="2">
    <source>
        <dbReference type="EMBL" id="OWP00798.1"/>
    </source>
</evidence>
<evidence type="ECO:0000256" key="1">
    <source>
        <dbReference type="SAM" id="MobiDB-lite"/>
    </source>
</evidence>
<feature type="region of interest" description="Disordered" evidence="1">
    <location>
        <begin position="538"/>
        <end position="560"/>
    </location>
</feature>
<feature type="compositionally biased region" description="Polar residues" evidence="1">
    <location>
        <begin position="90"/>
        <end position="101"/>
    </location>
</feature>
<proteinExistence type="predicted"/>
<comment type="caution">
    <text evidence="2">The sequence shown here is derived from an EMBL/GenBank/DDBJ whole genome shotgun (WGS) entry which is preliminary data.</text>
</comment>
<dbReference type="EMBL" id="MZNU01000307">
    <property type="protein sequence ID" value="OWP00798.1"/>
    <property type="molecule type" value="Genomic_DNA"/>
</dbReference>
<reference evidence="2 3" key="1">
    <citation type="submission" date="2017-04" db="EMBL/GenBank/DDBJ databases">
        <title>Draft genome sequence of Marssonina coronaria NL1: causal agent of apple blotch.</title>
        <authorList>
            <person name="Cheng Q."/>
        </authorList>
    </citation>
    <scope>NUCLEOTIDE SEQUENCE [LARGE SCALE GENOMIC DNA]</scope>
    <source>
        <strain evidence="2 3">NL1</strain>
    </source>
</reference>
<accession>A0A218YYR7</accession>
<dbReference type="Proteomes" id="UP000242519">
    <property type="component" value="Unassembled WGS sequence"/>
</dbReference>
<dbReference type="AlphaFoldDB" id="A0A218YYR7"/>
<sequence length="560" mass="62689">MPRTKIESNADLRCSLCPKQPTFSDVSHLLTHVASKSHLANRFTIELRAREDLAFRRKIEEFDMWYHLNKLDVLLSDRLAAKDLKKAKGKTSNDSTASSVSTRKEKRTTKKRKQEKEETPEPANEILAQTPVYRAPVPRMHHWDGQNDVVAPAAGGDFQDSVYATPTARRNVPGFTRQAATARNEINLDKLSTPNKFYADDDDFAEKKKPGEKLTDSAKLKGIVWPGMNLFDSATPEMKRMRNQRKDHSVLDDMKATSLLIEADEVSYHPNGEFRGSRDIFGPLSTESSPVAPSIPSARKRRPRKPTFADVSVNAPRIRAPRGKKLTAANRSPQKRSVPPMVSRPNVYLHPAPALNPLAFERRYIPSAEEDEEFRLTVGEFGNKKRGFNVFQDGLPEISPGRTETPLEDHRFEFPPSSHGLHAYSNNSMVSVHTLASPTPAPKPTSYRAHGKENGSPEMTSYHQNRRALSDPQVYPTHTFYDSTSNPLFNQTHTRSLAFGANYPSYNTYSDNRSPGAFGSNFLSEYNKQYNPISYTGHTQNHGMDNGDGIGNSGGISFGM</sequence>